<comment type="function">
    <text evidence="2 8">Synthesizes alpha-1,4-glucan chains using ADP-glucose.</text>
</comment>
<dbReference type="RefSeq" id="WP_306390151.1">
    <property type="nucleotide sequence ID" value="NZ_JAVCAP010000022.1"/>
</dbReference>
<evidence type="ECO:0000259" key="10">
    <source>
        <dbReference type="Pfam" id="PF08323"/>
    </source>
</evidence>
<dbReference type="SUPFAM" id="SSF53756">
    <property type="entry name" value="UDP-Glycosyltransferase/glycogen phosphorylase"/>
    <property type="match status" value="1"/>
</dbReference>
<dbReference type="CDD" id="cd03791">
    <property type="entry name" value="GT5_Glycogen_synthase_DULL1-like"/>
    <property type="match status" value="1"/>
</dbReference>
<keyword evidence="12" id="KW-1185">Reference proteome</keyword>
<evidence type="ECO:0000256" key="6">
    <source>
        <dbReference type="ARBA" id="ARBA00022679"/>
    </source>
</evidence>
<comment type="similarity">
    <text evidence="4 8">Belongs to the glycosyltransferase 1 family. Bacterial/plant glycogen synthase subfamily.</text>
</comment>
<accession>A0ABT9JV88</accession>
<sequence length="483" mass="53778">MRLLFVTSEVFPLIKTGGLADVSGALPIALRSLGVDIHIVLPAYRGIRSQCTPAKRLGGLKVFNDIDCELYQTTLPGTNIPLILVDQPALYDRDGSPYHHPQHGDWQDNPLRFGVLSKVAAILANKNNLLDWQADVVHCNDWQTGLVPYYLKQMGSSVKSAFSIHNIAFQGNFHPDWRHRLTLNDRDFQPEGYEFFGHVSFMKAGLYYADALCTVSPTYAREIQTEQFGFGFQGLLQHRARALTGILNGIDTQAWDPSQDVHLPVHYSEKKLGNKAKVKQILQEELGLNKDANCPLLGVVSRLTHQKGLDLLLEIAQALIEQGCQLAILGGGEPKLEQDFLGLMQRYPGKVSATIGYNEPLSHRMMAGVDIFVMPSRFEPCGLNQMYGLRYGTIPVVANTGGLADSVSGGTVTEDGKLPHNMTGFVLPENTASTLLVTLQQAIRMHANFGHWQQLQKQAMKQDVSWKTSAKHYLTLYQRMFKH</sequence>
<name>A0ABT9JV88_9PROT</name>
<evidence type="ECO:0000256" key="4">
    <source>
        <dbReference type="ARBA" id="ARBA00010281"/>
    </source>
</evidence>
<evidence type="ECO:0000313" key="11">
    <source>
        <dbReference type="EMBL" id="MDP8568431.1"/>
    </source>
</evidence>
<comment type="catalytic activity">
    <reaction evidence="1 8">
        <text>[(1-&gt;4)-alpha-D-glucosyl](n) + ADP-alpha-D-glucose = [(1-&gt;4)-alpha-D-glucosyl](n+1) + ADP + H(+)</text>
        <dbReference type="Rhea" id="RHEA:18189"/>
        <dbReference type="Rhea" id="RHEA-COMP:9584"/>
        <dbReference type="Rhea" id="RHEA-COMP:9587"/>
        <dbReference type="ChEBI" id="CHEBI:15378"/>
        <dbReference type="ChEBI" id="CHEBI:15444"/>
        <dbReference type="ChEBI" id="CHEBI:57498"/>
        <dbReference type="ChEBI" id="CHEBI:456216"/>
        <dbReference type="EC" id="2.4.1.21"/>
    </reaction>
</comment>
<evidence type="ECO:0000256" key="2">
    <source>
        <dbReference type="ARBA" id="ARBA00002764"/>
    </source>
</evidence>
<keyword evidence="7 8" id="KW-0320">Glycogen biosynthesis</keyword>
<dbReference type="PANTHER" id="PTHR45825">
    <property type="entry name" value="GRANULE-BOUND STARCH SYNTHASE 1, CHLOROPLASTIC/AMYLOPLASTIC"/>
    <property type="match status" value="1"/>
</dbReference>
<evidence type="ECO:0000256" key="3">
    <source>
        <dbReference type="ARBA" id="ARBA00004964"/>
    </source>
</evidence>
<dbReference type="InterPro" id="IPR013534">
    <property type="entry name" value="Starch_synth_cat_dom"/>
</dbReference>
<dbReference type="EMBL" id="JAVCAP010000022">
    <property type="protein sequence ID" value="MDP8568431.1"/>
    <property type="molecule type" value="Genomic_DNA"/>
</dbReference>
<feature type="domain" description="Glycosyl transferase family 1" evidence="9">
    <location>
        <begin position="289"/>
        <end position="442"/>
    </location>
</feature>
<dbReference type="Pfam" id="PF00534">
    <property type="entry name" value="Glycos_transf_1"/>
    <property type="match status" value="1"/>
</dbReference>
<evidence type="ECO:0000256" key="7">
    <source>
        <dbReference type="ARBA" id="ARBA00023056"/>
    </source>
</evidence>
<evidence type="ECO:0000256" key="1">
    <source>
        <dbReference type="ARBA" id="ARBA00001478"/>
    </source>
</evidence>
<evidence type="ECO:0000256" key="5">
    <source>
        <dbReference type="ARBA" id="ARBA00022676"/>
    </source>
</evidence>
<dbReference type="GO" id="GO:0009011">
    <property type="term" value="F:alpha-1,4-glucan glucosyltransferase (ADP-glucose donor) activity"/>
    <property type="evidence" value="ECO:0007669"/>
    <property type="project" value="UniProtKB-EC"/>
</dbReference>
<feature type="domain" description="Starch synthase catalytic" evidence="10">
    <location>
        <begin position="3"/>
        <end position="238"/>
    </location>
</feature>
<proteinExistence type="inferred from homology"/>
<evidence type="ECO:0000259" key="9">
    <source>
        <dbReference type="Pfam" id="PF00534"/>
    </source>
</evidence>
<gene>
    <name evidence="8 11" type="primary">glgA</name>
    <name evidence="11" type="ORF">Q9291_11280</name>
</gene>
<dbReference type="InterPro" id="IPR011835">
    <property type="entry name" value="GS/SS"/>
</dbReference>
<dbReference type="EC" id="2.4.1.21" evidence="8"/>
<keyword evidence="5 8" id="KW-0328">Glycosyltransferase</keyword>
<organism evidence="11 12">
    <name type="scientific">Methylophilus aquaticus</name>
    <dbReference type="NCBI Taxonomy" id="1971610"/>
    <lineage>
        <taxon>Bacteria</taxon>
        <taxon>Pseudomonadati</taxon>
        <taxon>Pseudomonadota</taxon>
        <taxon>Betaproteobacteria</taxon>
        <taxon>Nitrosomonadales</taxon>
        <taxon>Methylophilaceae</taxon>
        <taxon>Methylophilus</taxon>
    </lineage>
</organism>
<comment type="caution">
    <text evidence="11">The sequence shown here is derived from an EMBL/GenBank/DDBJ whole genome shotgun (WGS) entry which is preliminary data.</text>
</comment>
<dbReference type="Gene3D" id="3.40.50.2000">
    <property type="entry name" value="Glycogen Phosphorylase B"/>
    <property type="match status" value="2"/>
</dbReference>
<dbReference type="NCBIfam" id="NF001899">
    <property type="entry name" value="PRK00654.1-2"/>
    <property type="match status" value="1"/>
</dbReference>
<dbReference type="Proteomes" id="UP001225906">
    <property type="component" value="Unassembled WGS sequence"/>
</dbReference>
<dbReference type="NCBIfam" id="TIGR02095">
    <property type="entry name" value="glgA"/>
    <property type="match status" value="1"/>
</dbReference>
<evidence type="ECO:0000256" key="8">
    <source>
        <dbReference type="HAMAP-Rule" id="MF_00484"/>
    </source>
</evidence>
<dbReference type="InterPro" id="IPR001296">
    <property type="entry name" value="Glyco_trans_1"/>
</dbReference>
<comment type="pathway">
    <text evidence="3 8">Glycan biosynthesis; glycogen biosynthesis.</text>
</comment>
<feature type="binding site" evidence="8">
    <location>
        <position position="15"/>
    </location>
    <ligand>
        <name>ADP-alpha-D-glucose</name>
        <dbReference type="ChEBI" id="CHEBI:57498"/>
    </ligand>
</feature>
<protein>
    <recommendedName>
        <fullName evidence="8">Glycogen synthase</fullName>
        <ecNumber evidence="8">2.4.1.21</ecNumber>
    </recommendedName>
    <alternativeName>
        <fullName evidence="8">Starch [bacterial glycogen] synthase</fullName>
    </alternativeName>
</protein>
<dbReference type="Pfam" id="PF08323">
    <property type="entry name" value="Glyco_transf_5"/>
    <property type="match status" value="1"/>
</dbReference>
<dbReference type="HAMAP" id="MF_00484">
    <property type="entry name" value="Glycogen_synth"/>
    <property type="match status" value="1"/>
</dbReference>
<keyword evidence="6 8" id="KW-0808">Transferase</keyword>
<dbReference type="PANTHER" id="PTHR45825:SF11">
    <property type="entry name" value="ALPHA AMYLASE DOMAIN-CONTAINING PROTEIN"/>
    <property type="match status" value="1"/>
</dbReference>
<reference evidence="12" key="1">
    <citation type="journal article" date="2019" name="Int. J. Syst. Evol. Microbiol.">
        <title>The Global Catalogue of Microorganisms (GCM) 10K type strain sequencing project: providing services to taxonomists for standard genome sequencing and annotation.</title>
        <authorList>
            <consortium name="The Broad Institute Genomics Platform"/>
            <consortium name="The Broad Institute Genome Sequencing Center for Infectious Disease"/>
            <person name="Wu L."/>
            <person name="Ma J."/>
        </authorList>
    </citation>
    <scope>NUCLEOTIDE SEQUENCE [LARGE SCALE GENOMIC DNA]</scope>
    <source>
        <strain evidence="12">VKM B-3159</strain>
    </source>
</reference>
<evidence type="ECO:0000313" key="12">
    <source>
        <dbReference type="Proteomes" id="UP001225906"/>
    </source>
</evidence>